<keyword evidence="1" id="KW-1133">Transmembrane helix</keyword>
<dbReference type="EMBL" id="ML995916">
    <property type="protein sequence ID" value="KAF2764595.1"/>
    <property type="molecule type" value="Genomic_DNA"/>
</dbReference>
<keyword evidence="1" id="KW-0472">Membrane</keyword>
<sequence>MSLDTMNHTYYSLLSRQPHDVPRSDLDFTILDYLILIDPPFAGLSTALLLAVLYCISDMWHPTSVALLLVASIHDYIVCIHVLVTFIDHIRHWRLEDVGWKFALNLIRSSIFGHPIIMTILTPEAPRSNLARWKLCRDLSLAVASAEYVLLSHGRAKSGVVLVVGVAFAVARFIVGWP</sequence>
<feature type="transmembrane region" description="Helical" evidence="1">
    <location>
        <begin position="159"/>
        <end position="177"/>
    </location>
</feature>
<evidence type="ECO:0000313" key="2">
    <source>
        <dbReference type="EMBL" id="KAF2764595.1"/>
    </source>
</evidence>
<evidence type="ECO:0000256" key="1">
    <source>
        <dbReference type="SAM" id="Phobius"/>
    </source>
</evidence>
<keyword evidence="1" id="KW-0812">Transmembrane</keyword>
<evidence type="ECO:0000313" key="3">
    <source>
        <dbReference type="Proteomes" id="UP000799436"/>
    </source>
</evidence>
<accession>A0A6G1KVE7</accession>
<organism evidence="2 3">
    <name type="scientific">Teratosphaeria nubilosa</name>
    <dbReference type="NCBI Taxonomy" id="161662"/>
    <lineage>
        <taxon>Eukaryota</taxon>
        <taxon>Fungi</taxon>
        <taxon>Dikarya</taxon>
        <taxon>Ascomycota</taxon>
        <taxon>Pezizomycotina</taxon>
        <taxon>Dothideomycetes</taxon>
        <taxon>Dothideomycetidae</taxon>
        <taxon>Mycosphaerellales</taxon>
        <taxon>Teratosphaeriaceae</taxon>
        <taxon>Teratosphaeria</taxon>
    </lineage>
</organism>
<gene>
    <name evidence="2" type="ORF">EJ03DRAFT_355611</name>
</gene>
<feature type="transmembrane region" description="Helical" evidence="1">
    <location>
        <begin position="65"/>
        <end position="87"/>
    </location>
</feature>
<dbReference type="Proteomes" id="UP000799436">
    <property type="component" value="Unassembled WGS sequence"/>
</dbReference>
<protein>
    <submittedName>
        <fullName evidence="2">Uncharacterized protein</fullName>
    </submittedName>
</protein>
<reference evidence="2" key="1">
    <citation type="journal article" date="2020" name="Stud. Mycol.">
        <title>101 Dothideomycetes genomes: a test case for predicting lifestyles and emergence of pathogens.</title>
        <authorList>
            <person name="Haridas S."/>
            <person name="Albert R."/>
            <person name="Binder M."/>
            <person name="Bloem J."/>
            <person name="Labutti K."/>
            <person name="Salamov A."/>
            <person name="Andreopoulos B."/>
            <person name="Baker S."/>
            <person name="Barry K."/>
            <person name="Bills G."/>
            <person name="Bluhm B."/>
            <person name="Cannon C."/>
            <person name="Castanera R."/>
            <person name="Culley D."/>
            <person name="Daum C."/>
            <person name="Ezra D."/>
            <person name="Gonzalez J."/>
            <person name="Henrissat B."/>
            <person name="Kuo A."/>
            <person name="Liang C."/>
            <person name="Lipzen A."/>
            <person name="Lutzoni F."/>
            <person name="Magnuson J."/>
            <person name="Mondo S."/>
            <person name="Nolan M."/>
            <person name="Ohm R."/>
            <person name="Pangilinan J."/>
            <person name="Park H.-J."/>
            <person name="Ramirez L."/>
            <person name="Alfaro M."/>
            <person name="Sun H."/>
            <person name="Tritt A."/>
            <person name="Yoshinaga Y."/>
            <person name="Zwiers L.-H."/>
            <person name="Turgeon B."/>
            <person name="Goodwin S."/>
            <person name="Spatafora J."/>
            <person name="Crous P."/>
            <person name="Grigoriev I."/>
        </authorList>
    </citation>
    <scope>NUCLEOTIDE SEQUENCE</scope>
    <source>
        <strain evidence="2">CBS 116005</strain>
    </source>
</reference>
<feature type="transmembrane region" description="Helical" evidence="1">
    <location>
        <begin position="33"/>
        <end position="56"/>
    </location>
</feature>
<proteinExistence type="predicted"/>
<name>A0A6G1KVE7_9PEZI</name>
<keyword evidence="3" id="KW-1185">Reference proteome</keyword>
<dbReference type="AlphaFoldDB" id="A0A6G1KVE7"/>